<evidence type="ECO:0000313" key="2">
    <source>
        <dbReference type="Proteomes" id="UP001497382"/>
    </source>
</evidence>
<protein>
    <submittedName>
        <fullName evidence="1">Uncharacterized protein</fullName>
    </submittedName>
</protein>
<evidence type="ECO:0000313" key="1">
    <source>
        <dbReference type="EMBL" id="CAL1265105.1"/>
    </source>
</evidence>
<dbReference type="EMBL" id="CAXIEN010000016">
    <property type="protein sequence ID" value="CAL1265105.1"/>
    <property type="molecule type" value="Genomic_DNA"/>
</dbReference>
<name>A0AAV1Z1D7_9ARAC</name>
<dbReference type="AlphaFoldDB" id="A0AAV1Z1D7"/>
<keyword evidence="2" id="KW-1185">Reference proteome</keyword>
<dbReference type="Proteomes" id="UP001497382">
    <property type="component" value="Unassembled WGS sequence"/>
</dbReference>
<sequence>MVELQIYNILEDSWFWTRVALYARVYRQTAENGISSFNNIQINDSYLLR</sequence>
<gene>
    <name evidence="1" type="ORF">LARSCL_LOCUS2334</name>
</gene>
<accession>A0AAV1Z1D7</accession>
<proteinExistence type="predicted"/>
<reference evidence="1 2" key="1">
    <citation type="submission" date="2024-04" db="EMBL/GenBank/DDBJ databases">
        <authorList>
            <person name="Rising A."/>
            <person name="Reimegard J."/>
            <person name="Sonavane S."/>
            <person name="Akerstrom W."/>
            <person name="Nylinder S."/>
            <person name="Hedman E."/>
            <person name="Kallberg Y."/>
        </authorList>
    </citation>
    <scope>NUCLEOTIDE SEQUENCE [LARGE SCALE GENOMIC DNA]</scope>
</reference>
<organism evidence="1 2">
    <name type="scientific">Larinioides sclopetarius</name>
    <dbReference type="NCBI Taxonomy" id="280406"/>
    <lineage>
        <taxon>Eukaryota</taxon>
        <taxon>Metazoa</taxon>
        <taxon>Ecdysozoa</taxon>
        <taxon>Arthropoda</taxon>
        <taxon>Chelicerata</taxon>
        <taxon>Arachnida</taxon>
        <taxon>Araneae</taxon>
        <taxon>Araneomorphae</taxon>
        <taxon>Entelegynae</taxon>
        <taxon>Araneoidea</taxon>
        <taxon>Araneidae</taxon>
        <taxon>Larinioides</taxon>
    </lineage>
</organism>
<comment type="caution">
    <text evidence="1">The sequence shown here is derived from an EMBL/GenBank/DDBJ whole genome shotgun (WGS) entry which is preliminary data.</text>
</comment>